<dbReference type="EnsemblMetazoa" id="XM_050658379.1">
    <property type="protein sequence ID" value="XP_050514336.1"/>
    <property type="gene ID" value="LOC126889790"/>
</dbReference>
<dbReference type="RefSeq" id="XP_050514336.1">
    <property type="nucleotide sequence ID" value="XM_050658379.1"/>
</dbReference>
<keyword evidence="3" id="KW-1185">Reference proteome</keyword>
<feature type="region of interest" description="Disordered" evidence="1">
    <location>
        <begin position="117"/>
        <end position="147"/>
    </location>
</feature>
<dbReference type="GeneID" id="126889790"/>
<feature type="compositionally biased region" description="Polar residues" evidence="1">
    <location>
        <begin position="132"/>
        <end position="147"/>
    </location>
</feature>
<protein>
    <submittedName>
        <fullName evidence="2">Uncharacterized protein</fullName>
    </submittedName>
</protein>
<evidence type="ECO:0000313" key="2">
    <source>
        <dbReference type="EnsemblMetazoa" id="XP_050514336.1"/>
    </source>
</evidence>
<accession>A0ABM5KVX3</accession>
<sequence>MERELLMELGGGAFKRTADSLVAKGVDIDNFEKFVLHLQENSVSVNIISVPGSRIAHFDQLKPTGLKSFKGTNSIHQIIYVKGSKFIQARKFSCTNCSFEEECTHYGMGQIELQVESTHGSKEVESHHHEINQIQTQRPSTSNSPSFNKLSVDDVYTESEDEQEDSGVLPQIQPNDYVVVKLASKKAVKYFIGLILANDYHLSDFSVKFLKKISSNKFVFVGDKVWSVDRSDIVVKLGQPLLNNREQYVFHDVTNLNFVLD</sequence>
<name>A0ABM5KVX3_DIAVI</name>
<dbReference type="Proteomes" id="UP001652700">
    <property type="component" value="Unplaced"/>
</dbReference>
<feature type="compositionally biased region" description="Basic and acidic residues" evidence="1">
    <location>
        <begin position="119"/>
        <end position="131"/>
    </location>
</feature>
<proteinExistence type="predicted"/>
<evidence type="ECO:0000256" key="1">
    <source>
        <dbReference type="SAM" id="MobiDB-lite"/>
    </source>
</evidence>
<reference evidence="2" key="1">
    <citation type="submission" date="2025-05" db="UniProtKB">
        <authorList>
            <consortium name="EnsemblMetazoa"/>
        </authorList>
    </citation>
    <scope>IDENTIFICATION</scope>
</reference>
<evidence type="ECO:0000313" key="3">
    <source>
        <dbReference type="Proteomes" id="UP001652700"/>
    </source>
</evidence>
<organism evidence="2 3">
    <name type="scientific">Diabrotica virgifera virgifera</name>
    <name type="common">western corn rootworm</name>
    <dbReference type="NCBI Taxonomy" id="50390"/>
    <lineage>
        <taxon>Eukaryota</taxon>
        <taxon>Metazoa</taxon>
        <taxon>Ecdysozoa</taxon>
        <taxon>Arthropoda</taxon>
        <taxon>Hexapoda</taxon>
        <taxon>Insecta</taxon>
        <taxon>Pterygota</taxon>
        <taxon>Neoptera</taxon>
        <taxon>Endopterygota</taxon>
        <taxon>Coleoptera</taxon>
        <taxon>Polyphaga</taxon>
        <taxon>Cucujiformia</taxon>
        <taxon>Chrysomeloidea</taxon>
        <taxon>Chrysomelidae</taxon>
        <taxon>Galerucinae</taxon>
        <taxon>Diabroticina</taxon>
        <taxon>Diabroticites</taxon>
        <taxon>Diabrotica</taxon>
    </lineage>
</organism>